<dbReference type="EMBL" id="CP097463">
    <property type="protein sequence ID" value="WAX55399.1"/>
    <property type="molecule type" value="Genomic_DNA"/>
</dbReference>
<evidence type="ECO:0000256" key="5">
    <source>
        <dbReference type="ARBA" id="ARBA00023136"/>
    </source>
</evidence>
<sequence>MSSYLPGLDRVPVWLNDPANWTGAEGLLVRIREHLVYTGAAVLIALLIGLPLGLLIGHTGRGVFLVAGLANGLRAVPTLGLVILLVVWISPKIHLLQSVPGLVPRGGLPYVVPIEIALVLLAIPPVLTNTYAGVQAVDPAAVDAARGMGMRGGQVVRQVEFPCALPLIMSGIRSATLQVIATATVAAYVPFLGGLGRFIIDGAAQLTDPTAGYPAMVGAGVVVALLAVLVDAVLALVQRLVVSRGVSERFGRERRRPGPVTAAVPEVELT</sequence>
<feature type="transmembrane region" description="Helical" evidence="6">
    <location>
        <begin position="179"/>
        <end position="200"/>
    </location>
</feature>
<feature type="transmembrane region" description="Helical" evidence="6">
    <location>
        <begin position="110"/>
        <end position="127"/>
    </location>
</feature>
<evidence type="ECO:0000256" key="4">
    <source>
        <dbReference type="ARBA" id="ARBA00022989"/>
    </source>
</evidence>
<keyword evidence="9" id="KW-1185">Reference proteome</keyword>
<evidence type="ECO:0000259" key="7">
    <source>
        <dbReference type="PROSITE" id="PS50928"/>
    </source>
</evidence>
<evidence type="ECO:0000313" key="8">
    <source>
        <dbReference type="EMBL" id="WAX55399.1"/>
    </source>
</evidence>
<dbReference type="Gene3D" id="1.10.3720.10">
    <property type="entry name" value="MetI-like"/>
    <property type="match status" value="1"/>
</dbReference>
<keyword evidence="2 6" id="KW-0813">Transport</keyword>
<comment type="similarity">
    <text evidence="6">Belongs to the binding-protein-dependent transport system permease family.</text>
</comment>
<dbReference type="PANTHER" id="PTHR30177:SF33">
    <property type="entry name" value="POSSIBLE OSMOPROTECTANT (GLYCINE BETAINE_CARNITINE_CHOLINE_L-PROLINE) TRANSPORT INTEGRAL MEMBRANE PROTEIN ABC TRANSPORTER PROZ"/>
    <property type="match status" value="1"/>
</dbReference>
<comment type="subcellular location">
    <subcellularLocation>
        <location evidence="6">Cell membrane</location>
        <topology evidence="6">Multi-pass membrane protein</topology>
    </subcellularLocation>
    <subcellularLocation>
        <location evidence="1">Membrane</location>
        <topology evidence="1">Multi-pass membrane protein</topology>
    </subcellularLocation>
</comment>
<evidence type="ECO:0000256" key="2">
    <source>
        <dbReference type="ARBA" id="ARBA00022448"/>
    </source>
</evidence>
<dbReference type="Proteomes" id="UP001164693">
    <property type="component" value="Chromosome"/>
</dbReference>
<gene>
    <name evidence="8" type="ORF">M6B22_12670</name>
</gene>
<dbReference type="PROSITE" id="PS50928">
    <property type="entry name" value="ABC_TM1"/>
    <property type="match status" value="1"/>
</dbReference>
<keyword evidence="3 6" id="KW-0812">Transmembrane</keyword>
<dbReference type="Pfam" id="PF00528">
    <property type="entry name" value="BPD_transp_1"/>
    <property type="match status" value="1"/>
</dbReference>
<keyword evidence="5 6" id="KW-0472">Membrane</keyword>
<protein>
    <submittedName>
        <fullName evidence="8">ABC transporter permease subunit</fullName>
    </submittedName>
</protein>
<evidence type="ECO:0000313" key="9">
    <source>
        <dbReference type="Proteomes" id="UP001164693"/>
    </source>
</evidence>
<dbReference type="SUPFAM" id="SSF161098">
    <property type="entry name" value="MetI-like"/>
    <property type="match status" value="1"/>
</dbReference>
<feature type="transmembrane region" description="Helical" evidence="6">
    <location>
        <begin position="63"/>
        <end position="90"/>
    </location>
</feature>
<dbReference type="InterPro" id="IPR000515">
    <property type="entry name" value="MetI-like"/>
</dbReference>
<organism evidence="8 9">
    <name type="scientific">Jatrophihabitans cynanchi</name>
    <dbReference type="NCBI Taxonomy" id="2944128"/>
    <lineage>
        <taxon>Bacteria</taxon>
        <taxon>Bacillati</taxon>
        <taxon>Actinomycetota</taxon>
        <taxon>Actinomycetes</taxon>
        <taxon>Jatrophihabitantales</taxon>
        <taxon>Jatrophihabitantaceae</taxon>
        <taxon>Jatrophihabitans</taxon>
    </lineage>
</organism>
<dbReference type="PANTHER" id="PTHR30177">
    <property type="entry name" value="GLYCINE BETAINE/L-PROLINE TRANSPORT SYSTEM PERMEASE PROTEIN PROW"/>
    <property type="match status" value="1"/>
</dbReference>
<proteinExistence type="inferred from homology"/>
<feature type="transmembrane region" description="Helical" evidence="6">
    <location>
        <begin position="212"/>
        <end position="237"/>
    </location>
</feature>
<dbReference type="InterPro" id="IPR035906">
    <property type="entry name" value="MetI-like_sf"/>
</dbReference>
<name>A0ABY7JST2_9ACTN</name>
<evidence type="ECO:0000256" key="1">
    <source>
        <dbReference type="ARBA" id="ARBA00004141"/>
    </source>
</evidence>
<dbReference type="RefSeq" id="WP_269441908.1">
    <property type="nucleotide sequence ID" value="NZ_CP097463.1"/>
</dbReference>
<feature type="domain" description="ABC transmembrane type-1" evidence="7">
    <location>
        <begin position="31"/>
        <end position="234"/>
    </location>
</feature>
<reference evidence="8" key="1">
    <citation type="submission" date="2022-05" db="EMBL/GenBank/DDBJ databases">
        <title>Jatrophihabitans sp. SB3-54 whole genome sequence.</title>
        <authorList>
            <person name="Suh M.K."/>
            <person name="Eom M.K."/>
            <person name="Kim J.S."/>
            <person name="Kim H.S."/>
            <person name="Do H.E."/>
            <person name="Shin Y.K."/>
            <person name="Lee J.-S."/>
        </authorList>
    </citation>
    <scope>NUCLEOTIDE SEQUENCE</scope>
    <source>
        <strain evidence="8">SB3-54</strain>
    </source>
</reference>
<evidence type="ECO:0000256" key="3">
    <source>
        <dbReference type="ARBA" id="ARBA00022692"/>
    </source>
</evidence>
<feature type="transmembrane region" description="Helical" evidence="6">
    <location>
        <begin position="35"/>
        <end position="56"/>
    </location>
</feature>
<keyword evidence="4 6" id="KW-1133">Transmembrane helix</keyword>
<evidence type="ECO:0000256" key="6">
    <source>
        <dbReference type="RuleBase" id="RU363032"/>
    </source>
</evidence>
<accession>A0ABY7JST2</accession>
<dbReference type="InterPro" id="IPR051204">
    <property type="entry name" value="ABC_transp_perm/SBD"/>
</dbReference>